<dbReference type="PANTHER" id="PTHR30572:SF9">
    <property type="entry name" value="ABC TRANSPORTER PERMEASE PROTEIN"/>
    <property type="match status" value="1"/>
</dbReference>
<organism evidence="8 9">
    <name type="scientific">Christensenella tenuis</name>
    <dbReference type="NCBI Taxonomy" id="2763033"/>
    <lineage>
        <taxon>Bacteria</taxon>
        <taxon>Bacillati</taxon>
        <taxon>Bacillota</taxon>
        <taxon>Clostridia</taxon>
        <taxon>Christensenellales</taxon>
        <taxon>Christensenellaceae</taxon>
        <taxon>Christensenella</taxon>
    </lineage>
</organism>
<keyword evidence="9" id="KW-1185">Reference proteome</keyword>
<keyword evidence="2" id="KW-1003">Cell membrane</keyword>
<evidence type="ECO:0000313" key="9">
    <source>
        <dbReference type="Proteomes" id="UP000606889"/>
    </source>
</evidence>
<dbReference type="PANTHER" id="PTHR30572">
    <property type="entry name" value="MEMBRANE COMPONENT OF TRANSPORTER-RELATED"/>
    <property type="match status" value="1"/>
</dbReference>
<dbReference type="Proteomes" id="UP000606889">
    <property type="component" value="Unassembled WGS sequence"/>
</dbReference>
<reference evidence="8 9" key="1">
    <citation type="submission" date="2020-08" db="EMBL/GenBank/DDBJ databases">
        <title>Genome public.</title>
        <authorList>
            <person name="Liu C."/>
            <person name="Sun Q."/>
        </authorList>
    </citation>
    <scope>NUCLEOTIDE SEQUENCE [LARGE SCALE GENOMIC DNA]</scope>
    <source>
        <strain evidence="8 9">NSJ-35</strain>
    </source>
</reference>
<feature type="domain" description="ABC3 transporter permease C-terminal" evidence="7">
    <location>
        <begin position="336"/>
        <end position="482"/>
    </location>
</feature>
<gene>
    <name evidence="8" type="ORF">H8S18_11610</name>
</gene>
<evidence type="ECO:0000256" key="5">
    <source>
        <dbReference type="ARBA" id="ARBA00023136"/>
    </source>
</evidence>
<keyword evidence="4 6" id="KW-1133">Transmembrane helix</keyword>
<keyword evidence="3 6" id="KW-0812">Transmembrane</keyword>
<comment type="subcellular location">
    <subcellularLocation>
        <location evidence="1">Cell membrane</location>
        <topology evidence="1">Multi-pass membrane protein</topology>
    </subcellularLocation>
</comment>
<dbReference type="Pfam" id="PF02687">
    <property type="entry name" value="FtsX"/>
    <property type="match status" value="1"/>
</dbReference>
<feature type="transmembrane region" description="Helical" evidence="6">
    <location>
        <begin position="333"/>
        <end position="356"/>
    </location>
</feature>
<dbReference type="InterPro" id="IPR003838">
    <property type="entry name" value="ABC3_permease_C"/>
</dbReference>
<dbReference type="RefSeq" id="WP_186858437.1">
    <property type="nucleotide sequence ID" value="NZ_JACOON010000006.1"/>
</dbReference>
<accession>A0ABR7EGS1</accession>
<feature type="transmembrane region" description="Helical" evidence="6">
    <location>
        <begin position="377"/>
        <end position="402"/>
    </location>
</feature>
<name>A0ABR7EGS1_9FIRM</name>
<evidence type="ECO:0000256" key="1">
    <source>
        <dbReference type="ARBA" id="ARBA00004651"/>
    </source>
</evidence>
<keyword evidence="5 6" id="KW-0472">Membrane</keyword>
<comment type="caution">
    <text evidence="8">The sequence shown here is derived from an EMBL/GenBank/DDBJ whole genome shotgun (WGS) entry which is preliminary data.</text>
</comment>
<evidence type="ECO:0000256" key="6">
    <source>
        <dbReference type="SAM" id="Phobius"/>
    </source>
</evidence>
<proteinExistence type="predicted"/>
<evidence type="ECO:0000256" key="2">
    <source>
        <dbReference type="ARBA" id="ARBA00022475"/>
    </source>
</evidence>
<evidence type="ECO:0000313" key="8">
    <source>
        <dbReference type="EMBL" id="MBC5648985.1"/>
    </source>
</evidence>
<dbReference type="EMBL" id="JACOON010000006">
    <property type="protein sequence ID" value="MBC5648985.1"/>
    <property type="molecule type" value="Genomic_DNA"/>
</dbReference>
<sequence>MWKRAFLYVTRNRGRSVILLLVFFAASAFSLVGLSVQRSAAQAAEEYRKTLGSSFTVSTFMNKEAADLWEVKEAAGGSVYTYTGPALTDEKIAEVLETEGVSGYETEQDMPVYTEDLNPGKGLHYANLFGSDGGEDRNRQETLFLYRTFSLFGVRNSERHRFFRTEAFTLTAGTHLTPDSRGKALISEEMAERNGLWIGDTFTFECREALVTWDMENDRRLGEPFPLEIAGIFRVNASQKLDENMIEDWYAGNFIFTDAATVTQANSLYDKYYGRTEPIYSKTVFFVDDPARLEETMERVGEINWMDPAYFRMKKDDTAYRAVAEPLNMMSGLSVLLIVILAGGAAAAGGLLLTAWMQSRKHEMGLLLAVGIAKKKIFGQLLIEALLLATVAFAGAGCVSAATADTAGEAVQELFSPRNREAEYIVDYVPLEGHVIRKTAVEKIDLAYSVSGRDVVLVILGGMGVAAASVGIASAKVLKMKPKDILSSR</sequence>
<dbReference type="InterPro" id="IPR050250">
    <property type="entry name" value="Macrolide_Exporter_MacB"/>
</dbReference>
<protein>
    <submittedName>
        <fullName evidence="8">ABC transporter permease</fullName>
    </submittedName>
</protein>
<evidence type="ECO:0000259" key="7">
    <source>
        <dbReference type="Pfam" id="PF02687"/>
    </source>
</evidence>
<feature type="transmembrane region" description="Helical" evidence="6">
    <location>
        <begin position="455"/>
        <end position="478"/>
    </location>
</feature>
<evidence type="ECO:0000256" key="3">
    <source>
        <dbReference type="ARBA" id="ARBA00022692"/>
    </source>
</evidence>
<evidence type="ECO:0000256" key="4">
    <source>
        <dbReference type="ARBA" id="ARBA00022989"/>
    </source>
</evidence>